<dbReference type="PANTHER" id="PTHR24248">
    <property type="entry name" value="ADRENERGIC RECEPTOR-RELATED G-PROTEIN COUPLED RECEPTOR"/>
    <property type="match status" value="1"/>
</dbReference>
<proteinExistence type="inferred from homology"/>
<evidence type="ECO:0000256" key="4">
    <source>
        <dbReference type="ARBA" id="ARBA00022692"/>
    </source>
</evidence>
<gene>
    <name evidence="16" type="primary">LOC108681589</name>
</gene>
<dbReference type="InterPro" id="IPR000276">
    <property type="entry name" value="GPCR_Rhodpsn"/>
</dbReference>
<dbReference type="PROSITE" id="PS50262">
    <property type="entry name" value="G_PROTEIN_RECEP_F1_2"/>
    <property type="match status" value="1"/>
</dbReference>
<evidence type="ECO:0000256" key="11">
    <source>
        <dbReference type="RuleBase" id="RU000688"/>
    </source>
</evidence>
<evidence type="ECO:0000256" key="3">
    <source>
        <dbReference type="ARBA" id="ARBA00022475"/>
    </source>
</evidence>
<dbReference type="GeneID" id="108681589"/>
<dbReference type="KEGG" id="hazt:108681589"/>
<evidence type="ECO:0000259" key="14">
    <source>
        <dbReference type="PROSITE" id="PS50262"/>
    </source>
</evidence>
<dbReference type="GO" id="GO:0004930">
    <property type="term" value="F:G protein-coupled receptor activity"/>
    <property type="evidence" value="ECO:0007669"/>
    <property type="project" value="UniProtKB-KW"/>
</dbReference>
<feature type="domain" description="G-protein coupled receptors family 1 profile" evidence="14">
    <location>
        <begin position="144"/>
        <end position="621"/>
    </location>
</feature>
<comment type="similarity">
    <text evidence="2 11">Belongs to the G-protein coupled receptor 1 family.</text>
</comment>
<dbReference type="FunFam" id="1.20.1070.10:FF:000523">
    <property type="entry name" value="5-hydroxytryptamine receptor 2B"/>
    <property type="match status" value="1"/>
</dbReference>
<dbReference type="GO" id="GO:0045202">
    <property type="term" value="C:synapse"/>
    <property type="evidence" value="ECO:0007669"/>
    <property type="project" value="GOC"/>
</dbReference>
<keyword evidence="3" id="KW-1003">Cell membrane</keyword>
<dbReference type="GO" id="GO:0001591">
    <property type="term" value="F:dopamine neurotransmitter receptor activity, coupled via Gi/Go"/>
    <property type="evidence" value="ECO:0007669"/>
    <property type="project" value="TreeGrafter"/>
</dbReference>
<feature type="transmembrane region" description="Helical" evidence="13">
    <location>
        <begin position="241"/>
        <end position="262"/>
    </location>
</feature>
<dbReference type="SMART" id="SM01381">
    <property type="entry name" value="7TM_GPCR_Srsx"/>
    <property type="match status" value="1"/>
</dbReference>
<dbReference type="RefSeq" id="XP_018026124.1">
    <property type="nucleotide sequence ID" value="XM_018170635.2"/>
</dbReference>
<name>A0A8B7PIX8_HYAAZ</name>
<evidence type="ECO:0000256" key="5">
    <source>
        <dbReference type="ARBA" id="ARBA00022989"/>
    </source>
</evidence>
<evidence type="ECO:0000256" key="6">
    <source>
        <dbReference type="ARBA" id="ARBA00023040"/>
    </source>
</evidence>
<keyword evidence="8" id="KW-1015">Disulfide bond</keyword>
<dbReference type="OMA" id="YMLTTWL"/>
<dbReference type="SUPFAM" id="SSF81321">
    <property type="entry name" value="Family A G protein-coupled receptor-like"/>
    <property type="match status" value="1"/>
</dbReference>
<comment type="subcellular location">
    <subcellularLocation>
        <location evidence="1">Cell membrane</location>
        <topology evidence="1">Multi-pass membrane protein</topology>
    </subcellularLocation>
</comment>
<protein>
    <submittedName>
        <fullName evidence="16">Dopamine D2-like receptor</fullName>
    </submittedName>
</protein>
<feature type="transmembrane region" description="Helical" evidence="13">
    <location>
        <begin position="289"/>
        <end position="310"/>
    </location>
</feature>
<feature type="transmembrane region" description="Helical" evidence="13">
    <location>
        <begin position="165"/>
        <end position="187"/>
    </location>
</feature>
<evidence type="ECO:0000256" key="10">
    <source>
        <dbReference type="ARBA" id="ARBA00023224"/>
    </source>
</evidence>
<keyword evidence="9 11" id="KW-0675">Receptor</keyword>
<evidence type="ECO:0000313" key="16">
    <source>
        <dbReference type="RefSeq" id="XP_018026124.1"/>
    </source>
</evidence>
<dbReference type="OrthoDB" id="10010417at2759"/>
<dbReference type="PRINTS" id="PR00237">
    <property type="entry name" value="GPCRRHODOPSN"/>
</dbReference>
<dbReference type="Pfam" id="PF00001">
    <property type="entry name" value="7tm_1"/>
    <property type="match status" value="1"/>
</dbReference>
<evidence type="ECO:0000256" key="2">
    <source>
        <dbReference type="ARBA" id="ARBA00010663"/>
    </source>
</evidence>
<sequence length="642" mass="71012">MPSLAPVLWHSQWPSTSVTEAVPLLAGLPVRDQTLPEITPQMFNSVDVTKSNGSIPILRLSIPILTVTPTSLDSHFYYAPANVTDNDSYESSLVNSYPESLLSNKTCFNGSEVWNCTETTRSEDGVTMLWLLVLLVFPVLTVFGNVLVILSVYKERSLRSATNYFIVNLAIADLLVAVFVMPLALVHMLGDMDKLTCNLWIGLDVICSTSSIFSLVAISVDRYIAVTKPIAYIQHKKEGRIITTIVLIWVTSSMIGVPAMIINDPQKSEDPQTVGEPQEGDCGFSEHEFVIVSSIFSFFLPCFVMIYLYFEIFKAIRDRAKKTVTKRPRQNQTLPPDVLNTTVIENVAQTRRLNEVQLSEMQRSSTVDIKNTDVNEDSLQIPDNLVDEDRPTNNTSNSQEDDFEDEEAVLSGEDNCYVIENPKSEEVVPIKEEKSDSSGGTSGGSAASKNGVAVGEEGKPSRGERSAGPRQALVLHHNKRVLIRQDRNGSGGSAACSEGATRALSSAASEGRRDQETGDLLSKKERKAAAARFTIYKVNKASKKKREKSSARKERKTTITLAVVLGVFLLCWAPFFVWNSVAAWYKVFDKSNSSSVFDEGAPFLITTWIGYINSFLNPVIYTIFNPEFRKAFEKILTGCCSP</sequence>
<feature type="compositionally biased region" description="Basic and acidic residues" evidence="12">
    <location>
        <begin position="422"/>
        <end position="436"/>
    </location>
</feature>
<evidence type="ECO:0000313" key="15">
    <source>
        <dbReference type="Proteomes" id="UP000694843"/>
    </source>
</evidence>
<feature type="compositionally biased region" description="Polar residues" evidence="12">
    <location>
        <begin position="359"/>
        <end position="369"/>
    </location>
</feature>
<evidence type="ECO:0000256" key="1">
    <source>
        <dbReference type="ARBA" id="ARBA00004651"/>
    </source>
</evidence>
<feature type="transmembrane region" description="Helical" evidence="13">
    <location>
        <begin position="199"/>
        <end position="220"/>
    </location>
</feature>
<keyword evidence="15" id="KW-1185">Reference proteome</keyword>
<accession>A0A8B7PIX8</accession>
<keyword evidence="7 13" id="KW-0472">Membrane</keyword>
<dbReference type="GO" id="GO:0005886">
    <property type="term" value="C:plasma membrane"/>
    <property type="evidence" value="ECO:0007669"/>
    <property type="project" value="UniProtKB-SubCell"/>
</dbReference>
<dbReference type="Gene3D" id="1.20.1070.10">
    <property type="entry name" value="Rhodopsin 7-helix transmembrane proteins"/>
    <property type="match status" value="2"/>
</dbReference>
<feature type="transmembrane region" description="Helical" evidence="13">
    <location>
        <begin position="601"/>
        <end position="624"/>
    </location>
</feature>
<dbReference type="PROSITE" id="PS00237">
    <property type="entry name" value="G_PROTEIN_RECEP_F1_1"/>
    <property type="match status" value="1"/>
</dbReference>
<dbReference type="AlphaFoldDB" id="A0A8B7PIX8"/>
<evidence type="ECO:0000256" key="9">
    <source>
        <dbReference type="ARBA" id="ARBA00023170"/>
    </source>
</evidence>
<dbReference type="Proteomes" id="UP000694843">
    <property type="component" value="Unplaced"/>
</dbReference>
<feature type="region of interest" description="Disordered" evidence="12">
    <location>
        <begin position="359"/>
        <end position="525"/>
    </location>
</feature>
<feature type="compositionally biased region" description="Acidic residues" evidence="12">
    <location>
        <begin position="399"/>
        <end position="408"/>
    </location>
</feature>
<keyword evidence="4 11" id="KW-0812">Transmembrane</keyword>
<dbReference type="InterPro" id="IPR017452">
    <property type="entry name" value="GPCR_Rhodpsn_7TM"/>
</dbReference>
<feature type="transmembrane region" description="Helical" evidence="13">
    <location>
        <begin position="558"/>
        <end position="581"/>
    </location>
</feature>
<keyword evidence="10 11" id="KW-0807">Transducer</keyword>
<evidence type="ECO:0000256" key="12">
    <source>
        <dbReference type="SAM" id="MobiDB-lite"/>
    </source>
</evidence>
<evidence type="ECO:0000256" key="8">
    <source>
        <dbReference type="ARBA" id="ARBA00023157"/>
    </source>
</evidence>
<evidence type="ECO:0000256" key="7">
    <source>
        <dbReference type="ARBA" id="ARBA00023136"/>
    </source>
</evidence>
<keyword evidence="6 11" id="KW-0297">G-protein coupled receptor</keyword>
<reference evidence="16" key="1">
    <citation type="submission" date="2025-08" db="UniProtKB">
        <authorList>
            <consortium name="RefSeq"/>
        </authorList>
    </citation>
    <scope>IDENTIFICATION</scope>
    <source>
        <tissue evidence="16">Whole organism</tissue>
    </source>
</reference>
<dbReference type="PANTHER" id="PTHR24248:SF125">
    <property type="entry name" value="DOPAMINE D2-LIKE RECEPTOR"/>
    <property type="match status" value="1"/>
</dbReference>
<organism evidence="15 16">
    <name type="scientific">Hyalella azteca</name>
    <name type="common">Amphipod</name>
    <dbReference type="NCBI Taxonomy" id="294128"/>
    <lineage>
        <taxon>Eukaryota</taxon>
        <taxon>Metazoa</taxon>
        <taxon>Ecdysozoa</taxon>
        <taxon>Arthropoda</taxon>
        <taxon>Crustacea</taxon>
        <taxon>Multicrustacea</taxon>
        <taxon>Malacostraca</taxon>
        <taxon>Eumalacostraca</taxon>
        <taxon>Peracarida</taxon>
        <taxon>Amphipoda</taxon>
        <taxon>Senticaudata</taxon>
        <taxon>Talitrida</taxon>
        <taxon>Talitroidea</taxon>
        <taxon>Hyalellidae</taxon>
        <taxon>Hyalella</taxon>
    </lineage>
</organism>
<feature type="transmembrane region" description="Helical" evidence="13">
    <location>
        <begin position="128"/>
        <end position="153"/>
    </location>
</feature>
<feature type="compositionally biased region" description="Basic and acidic residues" evidence="12">
    <location>
        <begin position="456"/>
        <end position="467"/>
    </location>
</feature>
<keyword evidence="5 13" id="KW-1133">Transmembrane helix</keyword>
<evidence type="ECO:0000256" key="13">
    <source>
        <dbReference type="SAM" id="Phobius"/>
    </source>
</evidence>